<reference evidence="3" key="1">
    <citation type="submission" date="2018-10" db="EMBL/GenBank/DDBJ databases">
        <title>Schaedlerella arabinophila gen. nov. sp. nov., isolated from the mouse intestinal tract and comparative analysis with the genome of the closely related altered Schaedler flora strain ASF502.</title>
        <authorList>
            <person name="Miyake S."/>
            <person name="Soh M."/>
            <person name="Seedorf H."/>
        </authorList>
    </citation>
    <scope>NUCLEOTIDE SEQUENCE [LARGE SCALE GENOMIC DNA]</scope>
    <source>
        <strain evidence="3">DSM 106076</strain>
    </source>
</reference>
<gene>
    <name evidence="3" type="ORF">EBB54_16965</name>
</gene>
<keyword evidence="4" id="KW-1185">Reference proteome</keyword>
<comment type="caution">
    <text evidence="3">The sequence shown here is derived from an EMBL/GenBank/DDBJ whole genome shotgun (WGS) entry which is preliminary data.</text>
</comment>
<proteinExistence type="predicted"/>
<dbReference type="EMBL" id="RHJS01000002">
    <property type="protein sequence ID" value="RRK32860.1"/>
    <property type="molecule type" value="Genomic_DNA"/>
</dbReference>
<feature type="compositionally biased region" description="Low complexity" evidence="2">
    <location>
        <begin position="11"/>
        <end position="34"/>
    </location>
</feature>
<feature type="coiled-coil region" evidence="1">
    <location>
        <begin position="77"/>
        <end position="104"/>
    </location>
</feature>
<protein>
    <submittedName>
        <fullName evidence="3">Uncharacterized protein</fullName>
    </submittedName>
</protein>
<dbReference type="RefSeq" id="WP_125128272.1">
    <property type="nucleotide sequence ID" value="NZ_RHJS01000002.1"/>
</dbReference>
<evidence type="ECO:0000313" key="3">
    <source>
        <dbReference type="EMBL" id="RRK32860.1"/>
    </source>
</evidence>
<keyword evidence="1" id="KW-0175">Coiled coil</keyword>
<organism evidence="3 4">
    <name type="scientific">Schaedlerella arabinosiphila</name>
    <dbReference type="NCBI Taxonomy" id="2044587"/>
    <lineage>
        <taxon>Bacteria</taxon>
        <taxon>Bacillati</taxon>
        <taxon>Bacillota</taxon>
        <taxon>Clostridia</taxon>
        <taxon>Lachnospirales</taxon>
        <taxon>Lachnospiraceae</taxon>
        <taxon>Schaedlerella</taxon>
    </lineage>
</organism>
<feature type="region of interest" description="Disordered" evidence="2">
    <location>
        <begin position="1"/>
        <end position="68"/>
    </location>
</feature>
<name>A0A3R8JP85_9FIRM</name>
<sequence>MFKKKDTKTVKQGAKAQAGKPAAKSGKVQTSKTAAKSKKAQSGKAVSKAGKAQAGKTADQSGKPQDRSDVILAKLMAIEKEARLEQARDRVDQLEDENIAANLEQLLKLLRSGD</sequence>
<evidence type="ECO:0000313" key="4">
    <source>
        <dbReference type="Proteomes" id="UP000274920"/>
    </source>
</evidence>
<dbReference type="Proteomes" id="UP000274920">
    <property type="component" value="Unassembled WGS sequence"/>
</dbReference>
<evidence type="ECO:0000256" key="2">
    <source>
        <dbReference type="SAM" id="MobiDB-lite"/>
    </source>
</evidence>
<accession>A0A3R8JP85</accession>
<feature type="compositionally biased region" description="Low complexity" evidence="2">
    <location>
        <begin position="42"/>
        <end position="56"/>
    </location>
</feature>
<dbReference type="AlphaFoldDB" id="A0A3R8JP85"/>
<evidence type="ECO:0000256" key="1">
    <source>
        <dbReference type="SAM" id="Coils"/>
    </source>
</evidence>